<dbReference type="Proteomes" id="UP001180481">
    <property type="component" value="Chromosome"/>
</dbReference>
<sequence length="188" mass="22111">MLQLNYNPFPELVSERLLFRKLKETDAKEVFRLRSNPERMKYIPRPVLETEEQALDMILMMNAKVEENTDINWAVCEKETGNFIGFMGFYRTQPENYRTEIGYMILPQFDGKGYVTEAVATLLHFAFDVVQFHSIEAVIDPEHIASARVLEKNGFKKEGHFRENGYFGGKFWDAVHYGLLKREFLREK</sequence>
<feature type="domain" description="N-acetyltransferase" evidence="1">
    <location>
        <begin position="17"/>
        <end position="182"/>
    </location>
</feature>
<reference evidence="2" key="1">
    <citation type="submission" date="2023-09" db="EMBL/GenBank/DDBJ databases">
        <title>Flavobacterium sp. 20NA77.7 isolated from freshwater.</title>
        <authorList>
            <person name="Le V."/>
            <person name="Ko S.-R."/>
            <person name="Ahn C.-Y."/>
            <person name="Oh H.-M."/>
        </authorList>
    </citation>
    <scope>NUCLEOTIDE SEQUENCE</scope>
    <source>
        <strain evidence="2">20NA77.7</strain>
    </source>
</reference>
<evidence type="ECO:0000313" key="2">
    <source>
        <dbReference type="EMBL" id="WMW76948.1"/>
    </source>
</evidence>
<protein>
    <submittedName>
        <fullName evidence="2">GNAT family N-acetyltransferase</fullName>
    </submittedName>
</protein>
<dbReference type="RefSeq" id="WP_309531333.1">
    <property type="nucleotide sequence ID" value="NZ_CP133721.1"/>
</dbReference>
<proteinExistence type="predicted"/>
<evidence type="ECO:0000259" key="1">
    <source>
        <dbReference type="PROSITE" id="PS51186"/>
    </source>
</evidence>
<evidence type="ECO:0000313" key="3">
    <source>
        <dbReference type="Proteomes" id="UP001180481"/>
    </source>
</evidence>
<organism evidence="2 3">
    <name type="scientific">Flavobacterium nakdongensis</name>
    <dbReference type="NCBI Taxonomy" id="3073563"/>
    <lineage>
        <taxon>Bacteria</taxon>
        <taxon>Pseudomonadati</taxon>
        <taxon>Bacteroidota</taxon>
        <taxon>Flavobacteriia</taxon>
        <taxon>Flavobacteriales</taxon>
        <taxon>Flavobacteriaceae</taxon>
        <taxon>Flavobacterium</taxon>
    </lineage>
</organism>
<dbReference type="Pfam" id="PF13302">
    <property type="entry name" value="Acetyltransf_3"/>
    <property type="match status" value="1"/>
</dbReference>
<dbReference type="InterPro" id="IPR016181">
    <property type="entry name" value="Acyl_CoA_acyltransferase"/>
</dbReference>
<dbReference type="SUPFAM" id="SSF55729">
    <property type="entry name" value="Acyl-CoA N-acyltransferases (Nat)"/>
    <property type="match status" value="1"/>
</dbReference>
<dbReference type="InterPro" id="IPR051531">
    <property type="entry name" value="N-acetyltransferase"/>
</dbReference>
<dbReference type="PROSITE" id="PS51186">
    <property type="entry name" value="GNAT"/>
    <property type="match status" value="1"/>
</dbReference>
<dbReference type="PANTHER" id="PTHR43792:SF1">
    <property type="entry name" value="N-ACETYLTRANSFERASE DOMAIN-CONTAINING PROTEIN"/>
    <property type="match status" value="1"/>
</dbReference>
<dbReference type="EMBL" id="CP133721">
    <property type="protein sequence ID" value="WMW76948.1"/>
    <property type="molecule type" value="Genomic_DNA"/>
</dbReference>
<gene>
    <name evidence="2" type="ORF">RF683_05460</name>
</gene>
<dbReference type="Gene3D" id="3.40.630.30">
    <property type="match status" value="1"/>
</dbReference>
<dbReference type="PANTHER" id="PTHR43792">
    <property type="entry name" value="GNAT FAMILY, PUTATIVE (AFU_ORTHOLOGUE AFUA_3G00765)-RELATED-RELATED"/>
    <property type="match status" value="1"/>
</dbReference>
<name>A0ABY9R7Y6_9FLAO</name>
<keyword evidence="3" id="KW-1185">Reference proteome</keyword>
<dbReference type="InterPro" id="IPR000182">
    <property type="entry name" value="GNAT_dom"/>
</dbReference>
<accession>A0ABY9R7Y6</accession>